<evidence type="ECO:0000313" key="1">
    <source>
        <dbReference type="EMBL" id="KAJ8392233.1"/>
    </source>
</evidence>
<protein>
    <submittedName>
        <fullName evidence="1">Uncharacterized protein</fullName>
    </submittedName>
</protein>
<accession>A0AAD7WD08</accession>
<dbReference type="EMBL" id="JAINUG010000148">
    <property type="protein sequence ID" value="KAJ8392233.1"/>
    <property type="molecule type" value="Genomic_DNA"/>
</dbReference>
<dbReference type="AlphaFoldDB" id="A0AAD7WD08"/>
<gene>
    <name evidence="1" type="ORF">AAFF_G00078010</name>
</gene>
<proteinExistence type="predicted"/>
<comment type="caution">
    <text evidence="1">The sequence shown here is derived from an EMBL/GenBank/DDBJ whole genome shotgun (WGS) entry which is preliminary data.</text>
</comment>
<name>A0AAD7WD08_9TELE</name>
<dbReference type="Proteomes" id="UP001221898">
    <property type="component" value="Unassembled WGS sequence"/>
</dbReference>
<keyword evidence="2" id="KW-1185">Reference proteome</keyword>
<organism evidence="1 2">
    <name type="scientific">Aldrovandia affinis</name>
    <dbReference type="NCBI Taxonomy" id="143900"/>
    <lineage>
        <taxon>Eukaryota</taxon>
        <taxon>Metazoa</taxon>
        <taxon>Chordata</taxon>
        <taxon>Craniata</taxon>
        <taxon>Vertebrata</taxon>
        <taxon>Euteleostomi</taxon>
        <taxon>Actinopterygii</taxon>
        <taxon>Neopterygii</taxon>
        <taxon>Teleostei</taxon>
        <taxon>Notacanthiformes</taxon>
        <taxon>Halosauridae</taxon>
        <taxon>Aldrovandia</taxon>
    </lineage>
</organism>
<sequence>MQDERTSTHFTVSLSGLGPAGSSLAAIIQTCSSVPSGLTVSDSPVPPAPDGPADLATVMASTPYCPVTQLLAPLHTEVGGSQDKRFWHKWNVVWF</sequence>
<evidence type="ECO:0000313" key="2">
    <source>
        <dbReference type="Proteomes" id="UP001221898"/>
    </source>
</evidence>
<reference evidence="1" key="1">
    <citation type="journal article" date="2023" name="Science">
        <title>Genome structures resolve the early diversification of teleost fishes.</title>
        <authorList>
            <person name="Parey E."/>
            <person name="Louis A."/>
            <person name="Montfort J."/>
            <person name="Bouchez O."/>
            <person name="Roques C."/>
            <person name="Iampietro C."/>
            <person name="Lluch J."/>
            <person name="Castinel A."/>
            <person name="Donnadieu C."/>
            <person name="Desvignes T."/>
            <person name="Floi Bucao C."/>
            <person name="Jouanno E."/>
            <person name="Wen M."/>
            <person name="Mejri S."/>
            <person name="Dirks R."/>
            <person name="Jansen H."/>
            <person name="Henkel C."/>
            <person name="Chen W.J."/>
            <person name="Zahm M."/>
            <person name="Cabau C."/>
            <person name="Klopp C."/>
            <person name="Thompson A.W."/>
            <person name="Robinson-Rechavi M."/>
            <person name="Braasch I."/>
            <person name="Lecointre G."/>
            <person name="Bobe J."/>
            <person name="Postlethwait J.H."/>
            <person name="Berthelot C."/>
            <person name="Roest Crollius H."/>
            <person name="Guiguen Y."/>
        </authorList>
    </citation>
    <scope>NUCLEOTIDE SEQUENCE</scope>
    <source>
        <strain evidence="1">NC1722</strain>
    </source>
</reference>